<keyword evidence="2" id="KW-0238">DNA-binding</keyword>
<sequence>MYTPALRTIPLKSTRAQTYPIISVALVDNDERVLHSLSAMLTSCSTNSFSILWTCTNGSDALNRCADRHNRPDLLFLDMSLEGLQGADICRQLRMDNSVTPVCAMTCYSLNRYMASAIQAGAQALVDKNDDNALIQAANTLVHGFAYPDFETPKTAFVRLRRECDSKPQLSPREQEIMELCARDGLLDGEIADKLHISQGTVRKHLQHIMAKLGVKSSRQAVSQWLTQDHHHE</sequence>
<dbReference type="PANTHER" id="PTHR44688:SF16">
    <property type="entry name" value="DNA-BINDING TRANSCRIPTIONAL ACTIVATOR DEVR_DOSR"/>
    <property type="match status" value="1"/>
</dbReference>
<evidence type="ECO:0000259" key="6">
    <source>
        <dbReference type="PROSITE" id="PS50110"/>
    </source>
</evidence>
<keyword evidence="4" id="KW-0597">Phosphoprotein</keyword>
<gene>
    <name evidence="7" type="ORF">BPULL_1779</name>
</gene>
<dbReference type="GO" id="GO:0003677">
    <property type="term" value="F:DNA binding"/>
    <property type="evidence" value="ECO:0007669"/>
    <property type="project" value="UniProtKB-KW"/>
</dbReference>
<evidence type="ECO:0000259" key="5">
    <source>
        <dbReference type="PROSITE" id="PS50043"/>
    </source>
</evidence>
<dbReference type="InterPro" id="IPR036388">
    <property type="entry name" value="WH-like_DNA-bd_sf"/>
</dbReference>
<evidence type="ECO:0000256" key="2">
    <source>
        <dbReference type="ARBA" id="ARBA00023125"/>
    </source>
</evidence>
<dbReference type="SMART" id="SM00421">
    <property type="entry name" value="HTH_LUXR"/>
    <property type="match status" value="1"/>
</dbReference>
<dbReference type="GO" id="GO:0006355">
    <property type="term" value="P:regulation of DNA-templated transcription"/>
    <property type="evidence" value="ECO:0007669"/>
    <property type="project" value="InterPro"/>
</dbReference>
<dbReference type="AlphaFoldDB" id="A0A7V8HR32"/>
<feature type="domain" description="Response regulatory" evidence="6">
    <location>
        <begin position="23"/>
        <end position="143"/>
    </location>
</feature>
<dbReference type="SUPFAM" id="SSF52172">
    <property type="entry name" value="CheY-like"/>
    <property type="match status" value="1"/>
</dbReference>
<dbReference type="InterPro" id="IPR016032">
    <property type="entry name" value="Sig_transdc_resp-reg_C-effctor"/>
</dbReference>
<protein>
    <submittedName>
        <fullName evidence="7">Response regulator of two-component system</fullName>
    </submittedName>
</protein>
<dbReference type="InterPro" id="IPR001789">
    <property type="entry name" value="Sig_transdc_resp-reg_receiver"/>
</dbReference>
<dbReference type="PROSITE" id="PS50110">
    <property type="entry name" value="RESPONSE_REGULATORY"/>
    <property type="match status" value="1"/>
</dbReference>
<proteinExistence type="predicted"/>
<dbReference type="Pfam" id="PF00072">
    <property type="entry name" value="Response_reg"/>
    <property type="match status" value="1"/>
</dbReference>
<dbReference type="GO" id="GO:0000160">
    <property type="term" value="P:phosphorelay signal transduction system"/>
    <property type="evidence" value="ECO:0007669"/>
    <property type="project" value="InterPro"/>
</dbReference>
<evidence type="ECO:0000313" key="8">
    <source>
        <dbReference type="Proteomes" id="UP000029109"/>
    </source>
</evidence>
<reference evidence="7 8" key="1">
    <citation type="submission" date="2014-03" db="EMBL/GenBank/DDBJ databases">
        <title>Genomics of Bifidobacteria.</title>
        <authorList>
            <person name="Ventura M."/>
            <person name="Milani C."/>
            <person name="Lugli G.A."/>
        </authorList>
    </citation>
    <scope>NUCLEOTIDE SEQUENCE [LARGE SCALE GENOMIC DNA]</scope>
    <source>
        <strain evidence="7 8">LMG 21816</strain>
    </source>
</reference>
<dbReference type="SUPFAM" id="SSF46894">
    <property type="entry name" value="C-terminal effector domain of the bipartite response regulators"/>
    <property type="match status" value="1"/>
</dbReference>
<keyword evidence="3" id="KW-0804">Transcription</keyword>
<dbReference type="InterPro" id="IPR011006">
    <property type="entry name" value="CheY-like_superfamily"/>
</dbReference>
<evidence type="ECO:0000256" key="1">
    <source>
        <dbReference type="ARBA" id="ARBA00023015"/>
    </source>
</evidence>
<accession>A0A7V8HR32</accession>
<dbReference type="CDD" id="cd00156">
    <property type="entry name" value="REC"/>
    <property type="match status" value="1"/>
</dbReference>
<feature type="domain" description="HTH luxR-type" evidence="5">
    <location>
        <begin position="163"/>
        <end position="229"/>
    </location>
</feature>
<dbReference type="Gene3D" id="1.10.10.10">
    <property type="entry name" value="Winged helix-like DNA-binding domain superfamily/Winged helix DNA-binding domain"/>
    <property type="match status" value="1"/>
</dbReference>
<keyword evidence="1" id="KW-0805">Transcription regulation</keyword>
<evidence type="ECO:0000256" key="4">
    <source>
        <dbReference type="PROSITE-ProRule" id="PRU00169"/>
    </source>
</evidence>
<dbReference type="Proteomes" id="UP000029109">
    <property type="component" value="Unassembled WGS sequence"/>
</dbReference>
<dbReference type="PROSITE" id="PS50043">
    <property type="entry name" value="HTH_LUXR_2"/>
    <property type="match status" value="1"/>
</dbReference>
<dbReference type="CDD" id="cd06170">
    <property type="entry name" value="LuxR_C_like"/>
    <property type="match status" value="1"/>
</dbReference>
<dbReference type="Gene3D" id="3.40.50.2300">
    <property type="match status" value="1"/>
</dbReference>
<organism evidence="7 8">
    <name type="scientific">Bifidobacterium pullorum</name>
    <dbReference type="NCBI Taxonomy" id="78448"/>
    <lineage>
        <taxon>Bacteria</taxon>
        <taxon>Bacillati</taxon>
        <taxon>Actinomycetota</taxon>
        <taxon>Actinomycetes</taxon>
        <taxon>Bifidobacteriales</taxon>
        <taxon>Bifidobacteriaceae</taxon>
        <taxon>Bifidobacterium</taxon>
    </lineage>
</organism>
<feature type="modified residue" description="4-aspartylphosphate" evidence="4">
    <location>
        <position position="78"/>
    </location>
</feature>
<dbReference type="RefSeq" id="WP_081883139.1">
    <property type="nucleotide sequence ID" value="NZ_CAWVAC010000002.1"/>
</dbReference>
<dbReference type="Pfam" id="PF00196">
    <property type="entry name" value="GerE"/>
    <property type="match status" value="1"/>
</dbReference>
<dbReference type="SMART" id="SM00448">
    <property type="entry name" value="REC"/>
    <property type="match status" value="1"/>
</dbReference>
<comment type="caution">
    <text evidence="7">The sequence shown here is derived from an EMBL/GenBank/DDBJ whole genome shotgun (WGS) entry which is preliminary data.</text>
</comment>
<evidence type="ECO:0000256" key="3">
    <source>
        <dbReference type="ARBA" id="ARBA00023163"/>
    </source>
</evidence>
<dbReference type="EMBL" id="JGZJ01000006">
    <property type="protein sequence ID" value="KFI83589.1"/>
    <property type="molecule type" value="Genomic_DNA"/>
</dbReference>
<name>A0A7V8HR32_9BIFI</name>
<dbReference type="InterPro" id="IPR000792">
    <property type="entry name" value="Tscrpt_reg_LuxR_C"/>
</dbReference>
<evidence type="ECO:0000313" key="7">
    <source>
        <dbReference type="EMBL" id="KFI83589.1"/>
    </source>
</evidence>
<dbReference type="PANTHER" id="PTHR44688">
    <property type="entry name" value="DNA-BINDING TRANSCRIPTIONAL ACTIVATOR DEVR_DOSR"/>
    <property type="match status" value="1"/>
</dbReference>